<gene>
    <name evidence="6" type="ORF">C7B47_12930</name>
</gene>
<keyword evidence="6" id="KW-0238">DNA-binding</keyword>
<evidence type="ECO:0000256" key="1">
    <source>
        <dbReference type="ARBA" id="ARBA00018672"/>
    </source>
</evidence>
<dbReference type="SUPFAM" id="SSF52172">
    <property type="entry name" value="CheY-like"/>
    <property type="match status" value="1"/>
</dbReference>
<evidence type="ECO:0000313" key="6">
    <source>
        <dbReference type="EMBL" id="PSR25136.1"/>
    </source>
</evidence>
<dbReference type="GO" id="GO:0003677">
    <property type="term" value="F:DNA binding"/>
    <property type="evidence" value="ECO:0007669"/>
    <property type="project" value="UniProtKB-KW"/>
</dbReference>
<reference evidence="6 7" key="1">
    <citation type="journal article" date="2014" name="BMC Genomics">
        <title>Comparison of environmental and isolate Sulfobacillus genomes reveals diverse carbon, sulfur, nitrogen, and hydrogen metabolisms.</title>
        <authorList>
            <person name="Justice N.B."/>
            <person name="Norman A."/>
            <person name="Brown C.T."/>
            <person name="Singh A."/>
            <person name="Thomas B.C."/>
            <person name="Banfield J.F."/>
        </authorList>
    </citation>
    <scope>NUCLEOTIDE SEQUENCE [LARGE SCALE GENOMIC DNA]</scope>
    <source>
        <strain evidence="6">AMDSBA5</strain>
    </source>
</reference>
<sequence length="243" mass="28255">MLKALIVEDEYPARQELRYLLEPYHEVIEIIGEAQTAREAISLINALDYDVVFLDIQMPGMSGMEIARLLKEQHPHLKIVFVSAHEHYAVDAFAIQVVDYLLKPVSNERIAETIRRLTQSDASEPPKPVVEPLTWVPCESGGHTIPVNVHDIIFIMAEHEIIYIYTYHERYPTRFTLQELQERLPQETFLRTHRSFIANMHQVKEIMPYFNGTYLLKMKDKHGSEVVVSRSNVKKVKELFNIT</sequence>
<evidence type="ECO:0000256" key="2">
    <source>
        <dbReference type="ARBA" id="ARBA00024867"/>
    </source>
</evidence>
<dbReference type="AlphaFoldDB" id="A0A1R0IRZ3"/>
<dbReference type="PANTHER" id="PTHR37299:SF1">
    <property type="entry name" value="STAGE 0 SPORULATION PROTEIN A HOMOLOG"/>
    <property type="match status" value="1"/>
</dbReference>
<evidence type="ECO:0000259" key="4">
    <source>
        <dbReference type="PROSITE" id="PS50110"/>
    </source>
</evidence>
<dbReference type="Gene3D" id="2.40.50.40">
    <property type="match status" value="1"/>
</dbReference>
<dbReference type="SMART" id="SM00850">
    <property type="entry name" value="LytTR"/>
    <property type="match status" value="1"/>
</dbReference>
<dbReference type="GO" id="GO:0000156">
    <property type="term" value="F:phosphorelay response regulator activity"/>
    <property type="evidence" value="ECO:0007669"/>
    <property type="project" value="InterPro"/>
</dbReference>
<dbReference type="Pfam" id="PF00072">
    <property type="entry name" value="Response_reg"/>
    <property type="match status" value="1"/>
</dbReference>
<accession>A0A1R0IRZ3</accession>
<feature type="domain" description="HTH LytTR-type" evidence="5">
    <location>
        <begin position="136"/>
        <end position="242"/>
    </location>
</feature>
<keyword evidence="3" id="KW-0597">Phosphoprotein</keyword>
<protein>
    <recommendedName>
        <fullName evidence="1">Stage 0 sporulation protein A homolog</fullName>
    </recommendedName>
</protein>
<evidence type="ECO:0000313" key="7">
    <source>
        <dbReference type="Proteomes" id="UP000242705"/>
    </source>
</evidence>
<dbReference type="Proteomes" id="UP000242705">
    <property type="component" value="Unassembled WGS sequence"/>
</dbReference>
<proteinExistence type="predicted"/>
<dbReference type="PROSITE" id="PS50110">
    <property type="entry name" value="RESPONSE_REGULATORY"/>
    <property type="match status" value="1"/>
</dbReference>
<dbReference type="InterPro" id="IPR046947">
    <property type="entry name" value="LytR-like"/>
</dbReference>
<comment type="caution">
    <text evidence="6">The sequence shown here is derived from an EMBL/GenBank/DDBJ whole genome shotgun (WGS) entry which is preliminary data.</text>
</comment>
<evidence type="ECO:0000259" key="5">
    <source>
        <dbReference type="PROSITE" id="PS50930"/>
    </source>
</evidence>
<dbReference type="Gene3D" id="2.20.25.10">
    <property type="match status" value="1"/>
</dbReference>
<dbReference type="PROSITE" id="PS50930">
    <property type="entry name" value="HTH_LYTTR"/>
    <property type="match status" value="1"/>
</dbReference>
<organism evidence="6 7">
    <name type="scientific">Sulfobacillus thermosulfidooxidans</name>
    <dbReference type="NCBI Taxonomy" id="28034"/>
    <lineage>
        <taxon>Bacteria</taxon>
        <taxon>Bacillati</taxon>
        <taxon>Bacillota</taxon>
        <taxon>Clostridia</taxon>
        <taxon>Eubacteriales</taxon>
        <taxon>Clostridiales Family XVII. Incertae Sedis</taxon>
        <taxon>Sulfobacillus</taxon>
    </lineage>
</organism>
<dbReference type="InterPro" id="IPR011006">
    <property type="entry name" value="CheY-like_superfamily"/>
</dbReference>
<name>A0A1R0IRZ3_SULTH</name>
<dbReference type="Pfam" id="PF04397">
    <property type="entry name" value="LytTR"/>
    <property type="match status" value="1"/>
</dbReference>
<comment type="function">
    <text evidence="2">May play the central regulatory role in sporulation. It may be an element of the effector pathway responsible for the activation of sporulation genes in response to nutritional stress. Spo0A may act in concert with spo0H (a sigma factor) to control the expression of some genes that are critical to the sporulation process.</text>
</comment>
<dbReference type="RefSeq" id="WP_076006605.1">
    <property type="nucleotide sequence ID" value="NZ_MDZD01000032.1"/>
</dbReference>
<dbReference type="InterPro" id="IPR001789">
    <property type="entry name" value="Sig_transdc_resp-reg_receiver"/>
</dbReference>
<dbReference type="SMART" id="SM00448">
    <property type="entry name" value="REC"/>
    <property type="match status" value="1"/>
</dbReference>
<feature type="domain" description="Response regulatory" evidence="4">
    <location>
        <begin position="3"/>
        <end position="118"/>
    </location>
</feature>
<dbReference type="PANTHER" id="PTHR37299">
    <property type="entry name" value="TRANSCRIPTIONAL REGULATOR-RELATED"/>
    <property type="match status" value="1"/>
</dbReference>
<dbReference type="InterPro" id="IPR007492">
    <property type="entry name" value="LytTR_DNA-bd_dom"/>
</dbReference>
<evidence type="ECO:0000256" key="3">
    <source>
        <dbReference type="PROSITE-ProRule" id="PRU00169"/>
    </source>
</evidence>
<dbReference type="EMBL" id="PXYX01000035">
    <property type="protein sequence ID" value="PSR25136.1"/>
    <property type="molecule type" value="Genomic_DNA"/>
</dbReference>
<dbReference type="Gene3D" id="3.40.50.2300">
    <property type="match status" value="1"/>
</dbReference>
<feature type="modified residue" description="4-aspartylphosphate" evidence="3">
    <location>
        <position position="55"/>
    </location>
</feature>